<organism evidence="1 2">
    <name type="scientific">Streptococcus oralis</name>
    <dbReference type="NCBI Taxonomy" id="1303"/>
    <lineage>
        <taxon>Bacteria</taxon>
        <taxon>Bacillati</taxon>
        <taxon>Bacillota</taxon>
        <taxon>Bacilli</taxon>
        <taxon>Lactobacillales</taxon>
        <taxon>Streptococcaceae</taxon>
        <taxon>Streptococcus</taxon>
    </lineage>
</organism>
<dbReference type="PATRIC" id="fig|1303.87.peg.892"/>
<evidence type="ECO:0000313" key="1">
    <source>
        <dbReference type="EMBL" id="KXU16058.1"/>
    </source>
</evidence>
<evidence type="ECO:0000313" key="2">
    <source>
        <dbReference type="Proteomes" id="UP000072989"/>
    </source>
</evidence>
<reference evidence="1 2" key="1">
    <citation type="submission" date="2016-01" db="EMBL/GenBank/DDBJ databases">
        <title>Highly variable Streptococcus oralis are common among viridans streptococci isolated from primates.</title>
        <authorList>
            <person name="Denapaite D."/>
            <person name="Rieger M."/>
            <person name="Koendgen S."/>
            <person name="Brueckner R."/>
            <person name="Ochigava I."/>
            <person name="Kappeler P."/>
            <person name="Maetz-Rensing K."/>
            <person name="Leendertz F."/>
            <person name="Hakenbeck R."/>
        </authorList>
    </citation>
    <scope>NUCLEOTIDE SEQUENCE [LARGE SCALE GENOMIC DNA]</scope>
    <source>
        <strain evidence="1 2">DD17</strain>
    </source>
</reference>
<comment type="caution">
    <text evidence="1">The sequence shown here is derived from an EMBL/GenBank/DDBJ whole genome shotgun (WGS) entry which is preliminary data.</text>
</comment>
<sequence>MLELEENYWDKRSSLLYFDFSFDYEKWEQMIFLDSFFIIDKDRTVRRVMKE</sequence>
<proteinExistence type="predicted"/>
<protein>
    <submittedName>
        <fullName evidence="1">Uncharacterized protein</fullName>
    </submittedName>
</protein>
<dbReference type="EMBL" id="LQZE01000155">
    <property type="protein sequence ID" value="KXU16058.1"/>
    <property type="molecule type" value="Genomic_DNA"/>
</dbReference>
<name>A0A139RMW9_STROR</name>
<gene>
    <name evidence="1" type="ORF">SORDD17_00739</name>
</gene>
<accession>A0A139RMW9</accession>
<dbReference type="Proteomes" id="UP000072989">
    <property type="component" value="Unassembled WGS sequence"/>
</dbReference>
<dbReference type="AlphaFoldDB" id="A0A139RMW9"/>